<evidence type="ECO:0000256" key="6">
    <source>
        <dbReference type="SAM" id="Phobius"/>
    </source>
</evidence>
<dbReference type="GO" id="GO:0015205">
    <property type="term" value="F:nucleobase transmembrane transporter activity"/>
    <property type="evidence" value="ECO:0007669"/>
    <property type="project" value="TreeGrafter"/>
</dbReference>
<feature type="transmembrane region" description="Helical" evidence="6">
    <location>
        <begin position="489"/>
        <end position="512"/>
    </location>
</feature>
<dbReference type="InterPro" id="IPR045225">
    <property type="entry name" value="Uracil/uridine/allantoin_perm"/>
</dbReference>
<feature type="transmembrane region" description="Helical" evidence="6">
    <location>
        <begin position="76"/>
        <end position="95"/>
    </location>
</feature>
<dbReference type="PANTHER" id="PTHR30618:SF0">
    <property type="entry name" value="PURINE-URACIL PERMEASE NCS1"/>
    <property type="match status" value="1"/>
</dbReference>
<comment type="similarity">
    <text evidence="2">Belongs to the purine-cytosine permease (2.A.39) family.</text>
</comment>
<dbReference type="RefSeq" id="WP_187303389.1">
    <property type="nucleotide sequence ID" value="NZ_JACRYT010000011.1"/>
</dbReference>
<dbReference type="AlphaFoldDB" id="A0A923SR77"/>
<dbReference type="GO" id="GO:0005886">
    <property type="term" value="C:plasma membrane"/>
    <property type="evidence" value="ECO:0007669"/>
    <property type="project" value="TreeGrafter"/>
</dbReference>
<keyword evidence="3 6" id="KW-0812">Transmembrane</keyword>
<proteinExistence type="inferred from homology"/>
<sequence length="535" mass="58534">MSTHTQIEKNGLFELTDEARAELVSSKYYNEDLAPTSVSQRTWTTYNITMLWVGMSICVPALSLATGLVSQGVSPWLAVLNVALGNIIILIPIQLNSQIGCKYGIPFPGFARLTFGSIGAHVPALLRAITACGWTAIQAWVGGGAVAAIIGCFAPKFMDANWTINLPSWGGMQTTSAGTFIGYIIFMVFVAWVAYNGVERIKWVQNIGGPILIVLMIALMFWSVKIGSDAGFSFGEIMGQPNNQELIDASGGNFTVIYLVGLMGNIAFWATMALNIPDFSRYASSQKAQFRGQLYGMPLPMAFCAFVGALYAQSAELHNTSNGLQAGQAGYYNPFDVVSVLYNINSKIIVLIASIGVIMATITTCVAANVVAPANGFSNLSPKRISYKKGVLIAVFIAFFILQAWWIYGSGGAFFTWMNAYGTILAPIAAIFIADYFICKKRYVDIAALFKGQDGRYHYHNGVNWAAIIAWVVAFILPLFIYFGVQGAFWTFINSINYIWSFVVGFVVYLLLMKTSLAKDSFMTEDEHETLTRRS</sequence>
<gene>
    <name evidence="7" type="ORF">H9L42_10630</name>
</gene>
<evidence type="ECO:0000256" key="5">
    <source>
        <dbReference type="ARBA" id="ARBA00023136"/>
    </source>
</evidence>
<dbReference type="Proteomes" id="UP000602647">
    <property type="component" value="Unassembled WGS sequence"/>
</dbReference>
<feature type="transmembrane region" description="Helical" evidence="6">
    <location>
        <begin position="348"/>
        <end position="371"/>
    </location>
</feature>
<feature type="transmembrane region" description="Helical" evidence="6">
    <location>
        <begin position="294"/>
        <end position="312"/>
    </location>
</feature>
<comment type="subcellular location">
    <subcellularLocation>
        <location evidence="1">Membrane</location>
        <topology evidence="1">Multi-pass membrane protein</topology>
    </subcellularLocation>
</comment>
<evidence type="ECO:0000313" key="8">
    <source>
        <dbReference type="Proteomes" id="UP000602647"/>
    </source>
</evidence>
<protein>
    <submittedName>
        <fullName evidence="7">Cytosine permease</fullName>
    </submittedName>
</protein>
<keyword evidence="8" id="KW-1185">Reference proteome</keyword>
<evidence type="ECO:0000256" key="2">
    <source>
        <dbReference type="ARBA" id="ARBA00008974"/>
    </source>
</evidence>
<dbReference type="InterPro" id="IPR001248">
    <property type="entry name" value="Pur-cyt_permease"/>
</dbReference>
<accession>A0A923SR77</accession>
<evidence type="ECO:0000256" key="1">
    <source>
        <dbReference type="ARBA" id="ARBA00004141"/>
    </source>
</evidence>
<reference evidence="7" key="1">
    <citation type="submission" date="2020-08" db="EMBL/GenBank/DDBJ databases">
        <title>Genome public.</title>
        <authorList>
            <person name="Liu C."/>
            <person name="Sun Q."/>
        </authorList>
    </citation>
    <scope>NUCLEOTIDE SEQUENCE</scope>
    <source>
        <strain evidence="7">BX12</strain>
    </source>
</reference>
<dbReference type="PANTHER" id="PTHR30618">
    <property type="entry name" value="NCS1 FAMILY PURINE/PYRIMIDINE TRANSPORTER"/>
    <property type="match status" value="1"/>
</dbReference>
<dbReference type="Pfam" id="PF02133">
    <property type="entry name" value="Transp_cyt_pur"/>
    <property type="match status" value="1"/>
</dbReference>
<feature type="transmembrane region" description="Helical" evidence="6">
    <location>
        <begin position="207"/>
        <end position="224"/>
    </location>
</feature>
<evidence type="ECO:0000256" key="3">
    <source>
        <dbReference type="ARBA" id="ARBA00022692"/>
    </source>
</evidence>
<keyword evidence="5 6" id="KW-0472">Membrane</keyword>
<comment type="caution">
    <text evidence="7">The sequence shown here is derived from an EMBL/GenBank/DDBJ whole genome shotgun (WGS) entry which is preliminary data.</text>
</comment>
<feature type="transmembrane region" description="Helical" evidence="6">
    <location>
        <begin position="177"/>
        <end position="195"/>
    </location>
</feature>
<name>A0A923SR77_9FIRM</name>
<organism evidence="7 8">
    <name type="scientific">Zhenpiania hominis</name>
    <dbReference type="NCBI Taxonomy" id="2763644"/>
    <lineage>
        <taxon>Bacteria</taxon>
        <taxon>Bacillati</taxon>
        <taxon>Bacillota</taxon>
        <taxon>Clostridia</taxon>
        <taxon>Peptostreptococcales</taxon>
        <taxon>Anaerovoracaceae</taxon>
        <taxon>Zhenpiania</taxon>
    </lineage>
</organism>
<evidence type="ECO:0000313" key="7">
    <source>
        <dbReference type="EMBL" id="MBC6680290.1"/>
    </source>
</evidence>
<feature type="transmembrane region" description="Helical" evidence="6">
    <location>
        <begin position="414"/>
        <end position="438"/>
    </location>
</feature>
<feature type="transmembrane region" description="Helical" evidence="6">
    <location>
        <begin position="138"/>
        <end position="157"/>
    </location>
</feature>
<feature type="transmembrane region" description="Helical" evidence="6">
    <location>
        <begin position="459"/>
        <end position="483"/>
    </location>
</feature>
<feature type="transmembrane region" description="Helical" evidence="6">
    <location>
        <begin position="391"/>
        <end position="408"/>
    </location>
</feature>
<dbReference type="EMBL" id="JACRYT010000011">
    <property type="protein sequence ID" value="MBC6680290.1"/>
    <property type="molecule type" value="Genomic_DNA"/>
</dbReference>
<feature type="transmembrane region" description="Helical" evidence="6">
    <location>
        <begin position="49"/>
        <end position="69"/>
    </location>
</feature>
<evidence type="ECO:0000256" key="4">
    <source>
        <dbReference type="ARBA" id="ARBA00022989"/>
    </source>
</evidence>
<keyword evidence="4 6" id="KW-1133">Transmembrane helix</keyword>
<dbReference type="Gene3D" id="1.10.4160.10">
    <property type="entry name" value="Hydantoin permease"/>
    <property type="match status" value="1"/>
</dbReference>
<feature type="transmembrane region" description="Helical" evidence="6">
    <location>
        <begin position="256"/>
        <end position="274"/>
    </location>
</feature>